<comment type="caution">
    <text evidence="6">The sequence shown here is derived from an EMBL/GenBank/DDBJ whole genome shotgun (WGS) entry which is preliminary data.</text>
</comment>
<name>A0A2P2DXI6_9LEPT</name>
<keyword evidence="1 4" id="KW-0378">Hydrolase</keyword>
<evidence type="ECO:0000313" key="7">
    <source>
        <dbReference type="Proteomes" id="UP000245133"/>
    </source>
</evidence>
<dbReference type="InterPro" id="IPR002641">
    <property type="entry name" value="PNPLA_dom"/>
</dbReference>
<dbReference type="Proteomes" id="UP000245133">
    <property type="component" value="Unassembled WGS sequence"/>
</dbReference>
<dbReference type="SUPFAM" id="SSF52151">
    <property type="entry name" value="FabD/lysophospholipase-like"/>
    <property type="match status" value="1"/>
</dbReference>
<sequence>MVLSGGGARGAYQAGVFRALEERKWKPDIICGTSVGAINACAIGSGMKSQELINLWLDLNQGKVMRYSLNRIFTELFRKSYAPLADTTPLRKLLEQKLDFTKLNHSEIRVIISAVNILSAELEFFRNPDLKKEHILASSAIPLFFPWSLVNGTPYWDGGVMANTPILPAITEGAEEILVILLSPVGRDTRMLLPKNKTEALERLYELYLLGSYKNIEQGIEFQKELSQPKSAIEYFLRSFQIKFENIKIKTIAPREFLGLGSFLNFKKEQARDLIARGYQDASDFFVQEH</sequence>
<dbReference type="InterPro" id="IPR016035">
    <property type="entry name" value="Acyl_Trfase/lysoPLipase"/>
</dbReference>
<dbReference type="PANTHER" id="PTHR14226">
    <property type="entry name" value="NEUROPATHY TARGET ESTERASE/SWISS CHEESE D.MELANOGASTER"/>
    <property type="match status" value="1"/>
</dbReference>
<dbReference type="Gene3D" id="3.40.1090.10">
    <property type="entry name" value="Cytosolic phospholipase A2 catalytic domain"/>
    <property type="match status" value="1"/>
</dbReference>
<dbReference type="AlphaFoldDB" id="A0A2P2DXI6"/>
<evidence type="ECO:0000256" key="4">
    <source>
        <dbReference type="PROSITE-ProRule" id="PRU01161"/>
    </source>
</evidence>
<accession>A0A2P2DXI6</accession>
<feature type="domain" description="PNPLA" evidence="5">
    <location>
        <begin position="1"/>
        <end position="170"/>
    </location>
</feature>
<evidence type="ECO:0000256" key="3">
    <source>
        <dbReference type="ARBA" id="ARBA00023098"/>
    </source>
</evidence>
<gene>
    <name evidence="6" type="ORF">LPTSP4_08550</name>
</gene>
<protein>
    <submittedName>
        <fullName evidence="6">Alpha/beta hydrolase</fullName>
    </submittedName>
</protein>
<keyword evidence="2 4" id="KW-0442">Lipid degradation</keyword>
<dbReference type="EMBL" id="BFBB01000003">
    <property type="protein sequence ID" value="GBF49344.1"/>
    <property type="molecule type" value="Genomic_DNA"/>
</dbReference>
<dbReference type="InterPro" id="IPR050301">
    <property type="entry name" value="NTE"/>
</dbReference>
<dbReference type="GO" id="GO:0016042">
    <property type="term" value="P:lipid catabolic process"/>
    <property type="evidence" value="ECO:0007669"/>
    <property type="project" value="UniProtKB-UniRule"/>
</dbReference>
<reference evidence="6 7" key="1">
    <citation type="submission" date="2018-02" db="EMBL/GenBank/DDBJ databases">
        <title>Novel Leptospira species isolated from soil and water in Japan.</title>
        <authorList>
            <person name="Nakao R."/>
            <person name="Masuzawa T."/>
        </authorList>
    </citation>
    <scope>NUCLEOTIDE SEQUENCE [LARGE SCALE GENOMIC DNA]</scope>
    <source>
        <strain evidence="6 7">YH101</strain>
    </source>
</reference>
<evidence type="ECO:0000256" key="1">
    <source>
        <dbReference type="ARBA" id="ARBA00022801"/>
    </source>
</evidence>
<dbReference type="PROSITE" id="PS51635">
    <property type="entry name" value="PNPLA"/>
    <property type="match status" value="1"/>
</dbReference>
<dbReference type="Pfam" id="PF01734">
    <property type="entry name" value="Patatin"/>
    <property type="match status" value="1"/>
</dbReference>
<evidence type="ECO:0000259" key="5">
    <source>
        <dbReference type="PROSITE" id="PS51635"/>
    </source>
</evidence>
<dbReference type="CDD" id="cd07209">
    <property type="entry name" value="Pat_hypo_Ecoli_Z1214_like"/>
    <property type="match status" value="1"/>
</dbReference>
<dbReference type="GO" id="GO:0016787">
    <property type="term" value="F:hydrolase activity"/>
    <property type="evidence" value="ECO:0007669"/>
    <property type="project" value="UniProtKB-UniRule"/>
</dbReference>
<feature type="short sequence motif" description="DGA/G" evidence="4">
    <location>
        <begin position="157"/>
        <end position="159"/>
    </location>
</feature>
<evidence type="ECO:0000256" key="2">
    <source>
        <dbReference type="ARBA" id="ARBA00022963"/>
    </source>
</evidence>
<keyword evidence="3 4" id="KW-0443">Lipid metabolism</keyword>
<feature type="active site" description="Nucleophile" evidence="4">
    <location>
        <position position="34"/>
    </location>
</feature>
<keyword evidence="7" id="KW-1185">Reference proteome</keyword>
<feature type="short sequence motif" description="GXSXG" evidence="4">
    <location>
        <begin position="32"/>
        <end position="36"/>
    </location>
</feature>
<feature type="short sequence motif" description="GXGXXG" evidence="4">
    <location>
        <begin position="5"/>
        <end position="10"/>
    </location>
</feature>
<proteinExistence type="predicted"/>
<feature type="active site" description="Proton acceptor" evidence="4">
    <location>
        <position position="157"/>
    </location>
</feature>
<organism evidence="6 7">
    <name type="scientific">Leptospira ryugenii</name>
    <dbReference type="NCBI Taxonomy" id="1917863"/>
    <lineage>
        <taxon>Bacteria</taxon>
        <taxon>Pseudomonadati</taxon>
        <taxon>Spirochaetota</taxon>
        <taxon>Spirochaetia</taxon>
        <taxon>Leptospirales</taxon>
        <taxon>Leptospiraceae</taxon>
        <taxon>Leptospira</taxon>
    </lineage>
</organism>
<dbReference type="PANTHER" id="PTHR14226:SF57">
    <property type="entry name" value="BLR7027 PROTEIN"/>
    <property type="match status" value="1"/>
</dbReference>
<evidence type="ECO:0000313" key="6">
    <source>
        <dbReference type="EMBL" id="GBF49344.1"/>
    </source>
</evidence>